<comment type="caution">
    <text evidence="2">The sequence shown here is derived from an EMBL/GenBank/DDBJ whole genome shotgun (WGS) entry which is preliminary data.</text>
</comment>
<dbReference type="PROSITE" id="PS51257">
    <property type="entry name" value="PROKAR_LIPOPROTEIN"/>
    <property type="match status" value="1"/>
</dbReference>
<sequence>MSSRLIRTNLLLLRAMKNVFYIVIISLGLFSCTSKIENTSTPVTDTTRTNINYADGFRVSEYKGFKLVDVVYPYQGATSGYKYLLIPRGATVPEHPADYKIIYTPLTSIACTSTTHIPLLDYLNETDKLTGFTTTDYISSEKMRARVDAGKVQELGKDSGINIELLTVLKPDAVMAYTMSSDYGQFKKIEALGIPVVINAEYLEKHPLGRAEWIKFMALFFNKEKTADSVFQIVESNYRRIQKQAAQVQTRPSVLSGIVYGDTWFLPGGQNYASKILDDAGCHYLWESDSSHGYLELSFESVYDKAHNANLWIGVGNIKSLQELEQADHRYKKFNPFGAKQVYTYDGKKGAKGGSEFLELGYLRPDIILSDLVAIAHPDLLPNDTLYFHKRLE</sequence>
<dbReference type="InterPro" id="IPR002491">
    <property type="entry name" value="ABC_transptr_periplasmic_BD"/>
</dbReference>
<dbReference type="OrthoDB" id="9812528at2"/>
<dbReference type="PANTHER" id="PTHR30535">
    <property type="entry name" value="VITAMIN B12-BINDING PROTEIN"/>
    <property type="match status" value="1"/>
</dbReference>
<dbReference type="AlphaFoldDB" id="A0A364XZM8"/>
<dbReference type="GO" id="GO:0071281">
    <property type="term" value="P:cellular response to iron ion"/>
    <property type="evidence" value="ECO:0007669"/>
    <property type="project" value="TreeGrafter"/>
</dbReference>
<gene>
    <name evidence="2" type="ORF">DQQ10_17250</name>
</gene>
<evidence type="ECO:0000259" key="1">
    <source>
        <dbReference type="PROSITE" id="PS50983"/>
    </source>
</evidence>
<dbReference type="SUPFAM" id="SSF53807">
    <property type="entry name" value="Helical backbone' metal receptor"/>
    <property type="match status" value="1"/>
</dbReference>
<reference evidence="2 3" key="1">
    <citation type="submission" date="2018-06" db="EMBL/GenBank/DDBJ databases">
        <title>Chryseolinea flavus sp. nov., a member of the phylum Bacteroidetes isolated from soil.</title>
        <authorList>
            <person name="Li Y."/>
            <person name="Wang J."/>
        </authorList>
    </citation>
    <scope>NUCLEOTIDE SEQUENCE [LARGE SCALE GENOMIC DNA]</scope>
    <source>
        <strain evidence="2 3">SDU1-6</strain>
    </source>
</reference>
<organism evidence="2 3">
    <name type="scientific">Pseudochryseolinea flava</name>
    <dbReference type="NCBI Taxonomy" id="2059302"/>
    <lineage>
        <taxon>Bacteria</taxon>
        <taxon>Pseudomonadati</taxon>
        <taxon>Bacteroidota</taxon>
        <taxon>Cytophagia</taxon>
        <taxon>Cytophagales</taxon>
        <taxon>Fulvivirgaceae</taxon>
        <taxon>Pseudochryseolinea</taxon>
    </lineage>
</organism>
<protein>
    <submittedName>
        <fullName evidence="2">Vitamin B12-transporter protein BtuF</fullName>
    </submittedName>
</protein>
<evidence type="ECO:0000313" key="2">
    <source>
        <dbReference type="EMBL" id="RAV99790.1"/>
    </source>
</evidence>
<evidence type="ECO:0000313" key="3">
    <source>
        <dbReference type="Proteomes" id="UP000251889"/>
    </source>
</evidence>
<dbReference type="Gene3D" id="3.40.50.1980">
    <property type="entry name" value="Nitrogenase molybdenum iron protein domain"/>
    <property type="match status" value="2"/>
</dbReference>
<dbReference type="Proteomes" id="UP000251889">
    <property type="component" value="Unassembled WGS sequence"/>
</dbReference>
<dbReference type="Pfam" id="PF01497">
    <property type="entry name" value="Peripla_BP_2"/>
    <property type="match status" value="1"/>
</dbReference>
<dbReference type="PANTHER" id="PTHR30535:SF34">
    <property type="entry name" value="MOLYBDATE-BINDING PROTEIN MOLA"/>
    <property type="match status" value="1"/>
</dbReference>
<feature type="domain" description="Fe/B12 periplasmic-binding" evidence="1">
    <location>
        <begin position="108"/>
        <end position="380"/>
    </location>
</feature>
<dbReference type="InterPro" id="IPR050902">
    <property type="entry name" value="ABC_Transporter_SBP"/>
</dbReference>
<proteinExistence type="predicted"/>
<name>A0A364XZM8_9BACT</name>
<dbReference type="EMBL" id="QMFY01000009">
    <property type="protein sequence ID" value="RAV99790.1"/>
    <property type="molecule type" value="Genomic_DNA"/>
</dbReference>
<dbReference type="CDD" id="cd01141">
    <property type="entry name" value="TroA_d"/>
    <property type="match status" value="1"/>
</dbReference>
<dbReference type="PROSITE" id="PS50983">
    <property type="entry name" value="FE_B12_PBP"/>
    <property type="match status" value="1"/>
</dbReference>
<accession>A0A364XZM8</accession>
<keyword evidence="3" id="KW-1185">Reference proteome</keyword>